<evidence type="ECO:0000259" key="1">
    <source>
        <dbReference type="PROSITE" id="PS51832"/>
    </source>
</evidence>
<dbReference type="PANTHER" id="PTHR43155">
    <property type="entry name" value="CYCLIC DI-GMP PHOSPHODIESTERASE PA4108-RELATED"/>
    <property type="match status" value="1"/>
</dbReference>
<dbReference type="InterPro" id="IPR037522">
    <property type="entry name" value="HD_GYP_dom"/>
</dbReference>
<name>A0ABT6Y0D9_ALISE</name>
<dbReference type="EMBL" id="JASGCB010000022">
    <property type="protein sequence ID" value="MDI9260780.1"/>
    <property type="molecule type" value="Genomic_DNA"/>
</dbReference>
<dbReference type="PANTHER" id="PTHR43155:SF2">
    <property type="entry name" value="CYCLIC DI-GMP PHOSPHODIESTERASE PA4108"/>
    <property type="match status" value="1"/>
</dbReference>
<accession>A0ABT6Y0D9</accession>
<dbReference type="InterPro" id="IPR003607">
    <property type="entry name" value="HD/PDEase_dom"/>
</dbReference>
<sequence length="363" mass="40859">MRPVRWVATQYVKPNSILAQRVPDKRGRTLLTRGVVLTDSLIRRLMELGVRAVCIEDQATEDIVVREVVREETKVRLFGMTYDTLHELAVTQFAPHVRAFQIRKMFTPVVEDVIDELRSTGAAADQLSTVYVQDGELFHHSVNVMFYAVTLGLKLGLNRHDLIDLGIGTLLHDVGKLRLDRKILQKPGRLTEEEFRIIQQHARIGYDILMRQGDISARSAVIALQHHERLDGSGYPDRLVGRDIHLFSQVAMVADVYEALTANRVYRRAFLPHDALAILENDTAQGKLPQRVMEAFLATVSLYPLGMSVRLSDGALAVVVVPSAHNRQYPVVRVIEDADGRPVEPYEIDLAHARDVHIATCEA</sequence>
<organism evidence="2 3">
    <name type="scientific">Alicyclobacillus sendaiensis PA2</name>
    <dbReference type="NCBI Taxonomy" id="3029425"/>
    <lineage>
        <taxon>Bacteria</taxon>
        <taxon>Bacillati</taxon>
        <taxon>Bacillota</taxon>
        <taxon>Bacilli</taxon>
        <taxon>Bacillales</taxon>
        <taxon>Alicyclobacillaceae</taxon>
        <taxon>Alicyclobacillus</taxon>
    </lineage>
</organism>
<comment type="caution">
    <text evidence="2">The sequence shown here is derived from an EMBL/GenBank/DDBJ whole genome shotgun (WGS) entry which is preliminary data.</text>
</comment>
<dbReference type="GO" id="GO:0016787">
    <property type="term" value="F:hydrolase activity"/>
    <property type="evidence" value="ECO:0007669"/>
    <property type="project" value="UniProtKB-KW"/>
</dbReference>
<dbReference type="EC" id="3.1.4.-" evidence="2"/>
<gene>
    <name evidence="2" type="ORF">QID03_11450</name>
</gene>
<dbReference type="RefSeq" id="WP_283204221.1">
    <property type="nucleotide sequence ID" value="NZ_JASGCB010000022.1"/>
</dbReference>
<protein>
    <submittedName>
        <fullName evidence="2">HD-GYP domain-containing protein</fullName>
        <ecNumber evidence="2">3.1.4.-</ecNumber>
    </submittedName>
</protein>
<feature type="domain" description="HD-GYP" evidence="1">
    <location>
        <begin position="115"/>
        <end position="311"/>
    </location>
</feature>
<reference evidence="2 3" key="1">
    <citation type="submission" date="2023-04" db="EMBL/GenBank/DDBJ databases">
        <title>A. sendaiensis sub sp. chiapanensis a novel subspecie with specific adaptation in bacterial cell wall isolated from an active volcano.</title>
        <authorList>
            <person name="Alvarez Gutierrez P.E."/>
            <person name="Ortiz Cortes L.Y."/>
        </authorList>
    </citation>
    <scope>NUCLEOTIDE SEQUENCE [LARGE SCALE GENOMIC DNA]</scope>
    <source>
        <strain evidence="2 3">PA2</strain>
    </source>
</reference>
<keyword evidence="3" id="KW-1185">Reference proteome</keyword>
<proteinExistence type="predicted"/>
<dbReference type="SMART" id="SM00471">
    <property type="entry name" value="HDc"/>
    <property type="match status" value="1"/>
</dbReference>
<dbReference type="Gene3D" id="1.10.3210.10">
    <property type="entry name" value="Hypothetical protein af1432"/>
    <property type="match status" value="1"/>
</dbReference>
<evidence type="ECO:0000313" key="2">
    <source>
        <dbReference type="EMBL" id="MDI9260780.1"/>
    </source>
</evidence>
<dbReference type="Pfam" id="PF13487">
    <property type="entry name" value="HD_5"/>
    <property type="match status" value="1"/>
</dbReference>
<dbReference type="PROSITE" id="PS51832">
    <property type="entry name" value="HD_GYP"/>
    <property type="match status" value="1"/>
</dbReference>
<dbReference type="CDD" id="cd00077">
    <property type="entry name" value="HDc"/>
    <property type="match status" value="1"/>
</dbReference>
<evidence type="ECO:0000313" key="3">
    <source>
        <dbReference type="Proteomes" id="UP001529245"/>
    </source>
</evidence>
<keyword evidence="2" id="KW-0378">Hydrolase</keyword>
<dbReference type="Proteomes" id="UP001529245">
    <property type="component" value="Unassembled WGS sequence"/>
</dbReference>
<dbReference type="SUPFAM" id="SSF109604">
    <property type="entry name" value="HD-domain/PDEase-like"/>
    <property type="match status" value="1"/>
</dbReference>